<keyword evidence="9 12" id="KW-1133">Transmembrane helix</keyword>
<feature type="transmembrane region" description="Helical" evidence="12">
    <location>
        <begin position="142"/>
        <end position="163"/>
    </location>
</feature>
<dbReference type="AlphaFoldDB" id="A0A8J3UF38"/>
<dbReference type="InterPro" id="IPR050083">
    <property type="entry name" value="HtpX_protease"/>
</dbReference>
<evidence type="ECO:0000256" key="9">
    <source>
        <dbReference type="ARBA" id="ARBA00022989"/>
    </source>
</evidence>
<keyword evidence="3 12" id="KW-1003">Cell membrane</keyword>
<keyword evidence="4 12" id="KW-0645">Protease</keyword>
<dbReference type="RefSeq" id="WP_204073531.1">
    <property type="nucleotide sequence ID" value="NZ_BAABHI010000013.1"/>
</dbReference>
<dbReference type="GO" id="GO:0008270">
    <property type="term" value="F:zinc ion binding"/>
    <property type="evidence" value="ECO:0007669"/>
    <property type="project" value="UniProtKB-UniRule"/>
</dbReference>
<keyword evidence="5 12" id="KW-0812">Transmembrane</keyword>
<evidence type="ECO:0000259" key="13">
    <source>
        <dbReference type="Pfam" id="PF01435"/>
    </source>
</evidence>
<dbReference type="GO" id="GO:0005886">
    <property type="term" value="C:plasma membrane"/>
    <property type="evidence" value="ECO:0007669"/>
    <property type="project" value="UniProtKB-SubCell"/>
</dbReference>
<keyword evidence="6 12" id="KW-0479">Metal-binding</keyword>
<dbReference type="PANTHER" id="PTHR43221:SF1">
    <property type="entry name" value="PROTEASE HTPX"/>
    <property type="match status" value="1"/>
</dbReference>
<evidence type="ECO:0000256" key="6">
    <source>
        <dbReference type="ARBA" id="ARBA00022723"/>
    </source>
</evidence>
<comment type="similarity">
    <text evidence="2 12">Belongs to the peptidase M48B family.</text>
</comment>
<accession>A0A8J3UF38</accession>
<comment type="caution">
    <text evidence="14">The sequence shown here is derived from an EMBL/GenBank/DDBJ whole genome shotgun (WGS) entry which is preliminary data.</text>
</comment>
<keyword evidence="15" id="KW-1185">Reference proteome</keyword>
<dbReference type="PANTHER" id="PTHR43221">
    <property type="entry name" value="PROTEASE HTPX"/>
    <property type="match status" value="1"/>
</dbReference>
<dbReference type="GO" id="GO:0006508">
    <property type="term" value="P:proteolysis"/>
    <property type="evidence" value="ECO:0007669"/>
    <property type="project" value="UniProtKB-KW"/>
</dbReference>
<feature type="binding site" evidence="12">
    <location>
        <position position="132"/>
    </location>
    <ligand>
        <name>Zn(2+)</name>
        <dbReference type="ChEBI" id="CHEBI:29105"/>
        <note>catalytic</note>
    </ligand>
</feature>
<evidence type="ECO:0000256" key="1">
    <source>
        <dbReference type="ARBA" id="ARBA00004651"/>
    </source>
</evidence>
<dbReference type="CDD" id="cd07336">
    <property type="entry name" value="M48B_HtpX_like"/>
    <property type="match status" value="1"/>
</dbReference>
<feature type="domain" description="Peptidase M48" evidence="13">
    <location>
        <begin position="68"/>
        <end position="277"/>
    </location>
</feature>
<dbReference type="Gene3D" id="3.30.2010.10">
    <property type="entry name" value="Metalloproteases ('zincins'), catalytic domain"/>
    <property type="match status" value="1"/>
</dbReference>
<dbReference type="EC" id="3.4.24.-" evidence="12"/>
<keyword evidence="8 12" id="KW-0862">Zinc</keyword>
<sequence>MHHNGLRTAILLGALSALILVVGAWIGGGAGLRLALVLALVANGLAYFFSDKIALSAMRARPVAEVEQPVLYRIVRELSYDARQPMPRLYVSPTMQPNAFATGRNPRNAAVCVTHGILGMLNERELKGVIGHELSHVYNRDILISSVAGALATMITYFGYIGLFFGSDDDEGPGILGALLVMILGPVAASMIQMAISRSREFAADESGARLTGDPLALASALRKIEMGIRQLPLPENGRLASASHMMIANPFRQAGIGRLFSTHPPIAERISRLERMAGYRR</sequence>
<evidence type="ECO:0000256" key="2">
    <source>
        <dbReference type="ARBA" id="ARBA00009779"/>
    </source>
</evidence>
<evidence type="ECO:0000313" key="15">
    <source>
        <dbReference type="Proteomes" id="UP000622547"/>
    </source>
</evidence>
<feature type="binding site" evidence="12">
    <location>
        <position position="136"/>
    </location>
    <ligand>
        <name>Zn(2+)</name>
        <dbReference type="ChEBI" id="CHEBI:29105"/>
        <note>catalytic</note>
    </ligand>
</feature>
<feature type="transmembrane region" description="Helical" evidence="12">
    <location>
        <begin position="175"/>
        <end position="196"/>
    </location>
</feature>
<dbReference type="Pfam" id="PF01435">
    <property type="entry name" value="Peptidase_M48"/>
    <property type="match status" value="1"/>
</dbReference>
<evidence type="ECO:0000256" key="10">
    <source>
        <dbReference type="ARBA" id="ARBA00023049"/>
    </source>
</evidence>
<keyword evidence="10 12" id="KW-0482">Metalloprotease</keyword>
<feature type="transmembrane region" description="Helical" evidence="12">
    <location>
        <begin position="9"/>
        <end position="26"/>
    </location>
</feature>
<evidence type="ECO:0000256" key="8">
    <source>
        <dbReference type="ARBA" id="ARBA00022833"/>
    </source>
</evidence>
<dbReference type="NCBIfam" id="NF002839">
    <property type="entry name" value="PRK03072.1"/>
    <property type="match status" value="1"/>
</dbReference>
<proteinExistence type="inferred from homology"/>
<evidence type="ECO:0000256" key="3">
    <source>
        <dbReference type="ARBA" id="ARBA00022475"/>
    </source>
</evidence>
<reference evidence="14 15" key="1">
    <citation type="submission" date="2021-01" db="EMBL/GenBank/DDBJ databases">
        <title>Whole genome shotgun sequence of Planotetraspora phitsanulokensis NBRC 104273.</title>
        <authorList>
            <person name="Komaki H."/>
            <person name="Tamura T."/>
        </authorList>
    </citation>
    <scope>NUCLEOTIDE SEQUENCE [LARGE SCALE GENOMIC DNA]</scope>
    <source>
        <strain evidence="14 15">NBRC 104273</strain>
    </source>
</reference>
<feature type="active site" evidence="12">
    <location>
        <position position="133"/>
    </location>
</feature>
<gene>
    <name evidence="14" type="primary">htpX2</name>
    <name evidence="12" type="synonym">htpX</name>
    <name evidence="14" type="ORF">Pph01_28480</name>
</gene>
<dbReference type="GO" id="GO:0004222">
    <property type="term" value="F:metalloendopeptidase activity"/>
    <property type="evidence" value="ECO:0007669"/>
    <property type="project" value="UniProtKB-UniRule"/>
</dbReference>
<keyword evidence="11 12" id="KW-0472">Membrane</keyword>
<evidence type="ECO:0000256" key="11">
    <source>
        <dbReference type="ARBA" id="ARBA00023136"/>
    </source>
</evidence>
<evidence type="ECO:0000256" key="4">
    <source>
        <dbReference type="ARBA" id="ARBA00022670"/>
    </source>
</evidence>
<dbReference type="Proteomes" id="UP000622547">
    <property type="component" value="Unassembled WGS sequence"/>
</dbReference>
<protein>
    <recommendedName>
        <fullName evidence="12">Protease HtpX homolog</fullName>
        <ecNumber evidence="12">3.4.24.-</ecNumber>
    </recommendedName>
</protein>
<evidence type="ECO:0000256" key="12">
    <source>
        <dbReference type="HAMAP-Rule" id="MF_00188"/>
    </source>
</evidence>
<dbReference type="EMBL" id="BOOP01000010">
    <property type="protein sequence ID" value="GII37845.1"/>
    <property type="molecule type" value="Genomic_DNA"/>
</dbReference>
<organism evidence="14 15">
    <name type="scientific">Planotetraspora phitsanulokensis</name>
    <dbReference type="NCBI Taxonomy" id="575192"/>
    <lineage>
        <taxon>Bacteria</taxon>
        <taxon>Bacillati</taxon>
        <taxon>Actinomycetota</taxon>
        <taxon>Actinomycetes</taxon>
        <taxon>Streptosporangiales</taxon>
        <taxon>Streptosporangiaceae</taxon>
        <taxon>Planotetraspora</taxon>
    </lineage>
</organism>
<dbReference type="InterPro" id="IPR022919">
    <property type="entry name" value="Pept_M48_protease_HtpX"/>
</dbReference>
<keyword evidence="7 12" id="KW-0378">Hydrolase</keyword>
<comment type="cofactor">
    <cofactor evidence="12">
        <name>Zn(2+)</name>
        <dbReference type="ChEBI" id="CHEBI:29105"/>
    </cofactor>
    <text evidence="12">Binds 1 zinc ion per subunit.</text>
</comment>
<evidence type="ECO:0000256" key="5">
    <source>
        <dbReference type="ARBA" id="ARBA00022692"/>
    </source>
</evidence>
<dbReference type="HAMAP" id="MF_00188">
    <property type="entry name" value="Pept_M48_protease_HtpX"/>
    <property type="match status" value="1"/>
</dbReference>
<comment type="subcellular location">
    <subcellularLocation>
        <location evidence="1 12">Cell membrane</location>
        <topology evidence="1 12">Multi-pass membrane protein</topology>
    </subcellularLocation>
</comment>
<dbReference type="InterPro" id="IPR001915">
    <property type="entry name" value="Peptidase_M48"/>
</dbReference>
<evidence type="ECO:0000256" key="7">
    <source>
        <dbReference type="ARBA" id="ARBA00022801"/>
    </source>
</evidence>
<evidence type="ECO:0000313" key="14">
    <source>
        <dbReference type="EMBL" id="GII37845.1"/>
    </source>
</evidence>
<feature type="transmembrane region" description="Helical" evidence="12">
    <location>
        <begin position="32"/>
        <end position="49"/>
    </location>
</feature>
<feature type="binding site" evidence="12">
    <location>
        <position position="201"/>
    </location>
    <ligand>
        <name>Zn(2+)</name>
        <dbReference type="ChEBI" id="CHEBI:29105"/>
        <note>catalytic</note>
    </ligand>
</feature>
<name>A0A8J3UF38_9ACTN</name>